<feature type="region of interest" description="Disordered" evidence="1">
    <location>
        <begin position="206"/>
        <end position="420"/>
    </location>
</feature>
<keyword evidence="2" id="KW-0472">Membrane</keyword>
<reference evidence="3" key="1">
    <citation type="submission" date="2023-03" db="EMBL/GenBank/DDBJ databases">
        <title>Massive genome expansion in bonnet fungi (Mycena s.s.) driven by repeated elements and novel gene families across ecological guilds.</title>
        <authorList>
            <consortium name="Lawrence Berkeley National Laboratory"/>
            <person name="Harder C.B."/>
            <person name="Miyauchi S."/>
            <person name="Viragh M."/>
            <person name="Kuo A."/>
            <person name="Thoen E."/>
            <person name="Andreopoulos B."/>
            <person name="Lu D."/>
            <person name="Skrede I."/>
            <person name="Drula E."/>
            <person name="Henrissat B."/>
            <person name="Morin E."/>
            <person name="Kohler A."/>
            <person name="Barry K."/>
            <person name="LaButti K."/>
            <person name="Morin E."/>
            <person name="Salamov A."/>
            <person name="Lipzen A."/>
            <person name="Mereny Z."/>
            <person name="Hegedus B."/>
            <person name="Baldrian P."/>
            <person name="Stursova M."/>
            <person name="Weitz H."/>
            <person name="Taylor A."/>
            <person name="Grigoriev I.V."/>
            <person name="Nagy L.G."/>
            <person name="Martin F."/>
            <person name="Kauserud H."/>
        </authorList>
    </citation>
    <scope>NUCLEOTIDE SEQUENCE</scope>
    <source>
        <strain evidence="3">CBHHK182m</strain>
    </source>
</reference>
<feature type="compositionally biased region" description="Low complexity" evidence="1">
    <location>
        <begin position="208"/>
        <end position="236"/>
    </location>
</feature>
<organism evidence="3 4">
    <name type="scientific">Mycena metata</name>
    <dbReference type="NCBI Taxonomy" id="1033252"/>
    <lineage>
        <taxon>Eukaryota</taxon>
        <taxon>Fungi</taxon>
        <taxon>Dikarya</taxon>
        <taxon>Basidiomycota</taxon>
        <taxon>Agaricomycotina</taxon>
        <taxon>Agaricomycetes</taxon>
        <taxon>Agaricomycetidae</taxon>
        <taxon>Agaricales</taxon>
        <taxon>Marasmiineae</taxon>
        <taxon>Mycenaceae</taxon>
        <taxon>Mycena</taxon>
    </lineage>
</organism>
<feature type="compositionally biased region" description="Polar residues" evidence="1">
    <location>
        <begin position="55"/>
        <end position="65"/>
    </location>
</feature>
<feature type="compositionally biased region" description="Low complexity" evidence="1">
    <location>
        <begin position="336"/>
        <end position="361"/>
    </location>
</feature>
<feature type="compositionally biased region" description="Polar residues" evidence="1">
    <location>
        <begin position="323"/>
        <end position="335"/>
    </location>
</feature>
<evidence type="ECO:0000313" key="3">
    <source>
        <dbReference type="EMBL" id="KAJ7780916.1"/>
    </source>
</evidence>
<dbReference type="AlphaFoldDB" id="A0AAD7NY90"/>
<proteinExistence type="predicted"/>
<feature type="compositionally biased region" description="Basic and acidic residues" evidence="1">
    <location>
        <begin position="296"/>
        <end position="311"/>
    </location>
</feature>
<protein>
    <submittedName>
        <fullName evidence="3">Uncharacterized protein</fullName>
    </submittedName>
</protein>
<feature type="compositionally biased region" description="Basic residues" evidence="1">
    <location>
        <begin position="376"/>
        <end position="387"/>
    </location>
</feature>
<feature type="compositionally biased region" description="Acidic residues" evidence="1">
    <location>
        <begin position="250"/>
        <end position="262"/>
    </location>
</feature>
<keyword evidence="2" id="KW-1133">Transmembrane helix</keyword>
<feature type="region of interest" description="Disordered" evidence="1">
    <location>
        <begin position="451"/>
        <end position="489"/>
    </location>
</feature>
<keyword evidence="2" id="KW-0812">Transmembrane</keyword>
<evidence type="ECO:0000313" key="4">
    <source>
        <dbReference type="Proteomes" id="UP001215598"/>
    </source>
</evidence>
<accession>A0AAD7NY90</accession>
<feature type="compositionally biased region" description="Gly residues" evidence="1">
    <location>
        <begin position="278"/>
        <end position="291"/>
    </location>
</feature>
<gene>
    <name evidence="3" type="ORF">B0H16DRAFT_1817130</name>
</gene>
<evidence type="ECO:0000256" key="1">
    <source>
        <dbReference type="SAM" id="MobiDB-lite"/>
    </source>
</evidence>
<keyword evidence="4" id="KW-1185">Reference proteome</keyword>
<feature type="compositionally biased region" description="Low complexity" evidence="1">
    <location>
        <begin position="388"/>
        <end position="400"/>
    </location>
</feature>
<feature type="transmembrane region" description="Helical" evidence="2">
    <location>
        <begin position="562"/>
        <end position="584"/>
    </location>
</feature>
<sequence length="829" mass="89130">MPIPEHVLASALLRLANMEADGVPLPSELTNLLDHADDAPQRPPQRRARAAAPATSSIHLSSPTRAPTPAHVVPSPVVNSSTPSPLVPLAPRLAYRPRHRSESQRRARSLPLEGLPLSDEIARIANFDAVPFLRPVLPQLPTPSPASSTQLSSLMSMQTPTPSTPSTPSSTQLSTPTTMVNPTPPPKLFQILPPLQLPITTDVDIREPQSPLDSRPSSPSSPFNSRPSSPSPASTSLGKRVTSDRAYSNEEGETEQEEEERENEQQQQKRPRVTLKLGNGGSGGGGGGGGPPAHLWTDECVRNGDRRRAGDDATIGAMPCQEGTCTSCDAQQQQVAGGDTSGASSSAAAGSSGNASRAAMDVDGEVDADADENRRRSTRASAGRKKAGSAVKKAGTGATKKNTKKKGITEKGWCEDPNGGPPLTKTAGNFFCALLAVWNSQGRTDLETVLAGPEHSSSLPGDDPSASSPRDDSDSHRLPAPSPDYDPANTDASYTRVLQLINKSKFLDLQIIMALIQLALNVDSEIHQAALKGKTLSKEAIGRRINKKNPTSGNNFRQHVGWGYRFAFLAAGGTLGIIPIIAALELRTVVTRQMHAVDIDCVGTALREACHGKWLPLVKQLMLPIAYIRNRPGYMQTLKLSYKPPVPPGESPKQIVVFGLNDYEVSDKIFDALQTNTIILQHRKIPPQYEDREYSFNGFPGRSSQWDSAPGTLPWKPMPDAGDIHVPTPVTVTSPVKLGAVASKMPFKKKDRDTWTENQRGRADKALKVTSVDQLQEKINTVHEGGKAAGNYIEVNTGILDKQALFIRDKDGQLIALLFSVPDEFKESL</sequence>
<comment type="caution">
    <text evidence="3">The sequence shown here is derived from an EMBL/GenBank/DDBJ whole genome shotgun (WGS) entry which is preliminary data.</text>
</comment>
<feature type="region of interest" description="Disordered" evidence="1">
    <location>
        <begin position="28"/>
        <end position="107"/>
    </location>
</feature>
<dbReference type="Proteomes" id="UP001215598">
    <property type="component" value="Unassembled WGS sequence"/>
</dbReference>
<evidence type="ECO:0000256" key="2">
    <source>
        <dbReference type="SAM" id="Phobius"/>
    </source>
</evidence>
<name>A0AAD7NY90_9AGAR</name>
<feature type="compositionally biased region" description="Low complexity" evidence="1">
    <location>
        <begin position="145"/>
        <end position="181"/>
    </location>
</feature>
<feature type="compositionally biased region" description="Low complexity" evidence="1">
    <location>
        <begin position="72"/>
        <end position="84"/>
    </location>
</feature>
<feature type="region of interest" description="Disordered" evidence="1">
    <location>
        <begin position="141"/>
        <end position="191"/>
    </location>
</feature>
<dbReference type="EMBL" id="JARKIB010000004">
    <property type="protein sequence ID" value="KAJ7780916.1"/>
    <property type="molecule type" value="Genomic_DNA"/>
</dbReference>